<evidence type="ECO:0000313" key="21">
    <source>
        <dbReference type="Proteomes" id="UP000887575"/>
    </source>
</evidence>
<evidence type="ECO:0000256" key="6">
    <source>
        <dbReference type="ARBA" id="ARBA00022778"/>
    </source>
</evidence>
<keyword evidence="14" id="KW-1207">Sterol metabolism</keyword>
<evidence type="ECO:0000313" key="22">
    <source>
        <dbReference type="WBParaSite" id="MBELARI_LOCUS9831"/>
    </source>
</evidence>
<evidence type="ECO:0000256" key="12">
    <source>
        <dbReference type="ARBA" id="ARBA00023098"/>
    </source>
</evidence>
<dbReference type="Proteomes" id="UP000887575">
    <property type="component" value="Unassembled WGS sequence"/>
</dbReference>
<feature type="transmembrane region" description="Helical" evidence="20">
    <location>
        <begin position="279"/>
        <end position="300"/>
    </location>
</feature>
<proteinExistence type="inferred from homology"/>
<evidence type="ECO:0000256" key="18">
    <source>
        <dbReference type="ARBA" id="ARBA00047795"/>
    </source>
</evidence>
<keyword evidence="9 20" id="KW-1133">Transmembrane helix</keyword>
<evidence type="ECO:0000256" key="3">
    <source>
        <dbReference type="ARBA" id="ARBA00022516"/>
    </source>
</evidence>
<evidence type="ECO:0000256" key="5">
    <source>
        <dbReference type="ARBA" id="ARBA00022692"/>
    </source>
</evidence>
<evidence type="ECO:0000256" key="20">
    <source>
        <dbReference type="SAM" id="Phobius"/>
    </source>
</evidence>
<evidence type="ECO:0000256" key="10">
    <source>
        <dbReference type="ARBA" id="ARBA00023002"/>
    </source>
</evidence>
<dbReference type="InterPro" id="IPR001171">
    <property type="entry name" value="ERG24_DHCR-like"/>
</dbReference>
<feature type="transmembrane region" description="Helical" evidence="20">
    <location>
        <begin position="384"/>
        <end position="413"/>
    </location>
</feature>
<comment type="subcellular location">
    <subcellularLocation>
        <location evidence="1">Membrane</location>
        <topology evidence="1">Multi-pass membrane protein</topology>
    </subcellularLocation>
</comment>
<organism evidence="21 22">
    <name type="scientific">Mesorhabditis belari</name>
    <dbReference type="NCBI Taxonomy" id="2138241"/>
    <lineage>
        <taxon>Eukaryota</taxon>
        <taxon>Metazoa</taxon>
        <taxon>Ecdysozoa</taxon>
        <taxon>Nematoda</taxon>
        <taxon>Chromadorea</taxon>
        <taxon>Rhabditida</taxon>
        <taxon>Rhabditina</taxon>
        <taxon>Rhabditomorpha</taxon>
        <taxon>Rhabditoidea</taxon>
        <taxon>Rhabditidae</taxon>
        <taxon>Mesorhabditinae</taxon>
        <taxon>Mesorhabditis</taxon>
    </lineage>
</organism>
<dbReference type="WBParaSite" id="MBELARI_LOCUS9831">
    <property type="protein sequence ID" value="MBELARI_LOCUS9831"/>
    <property type="gene ID" value="MBELARI_LOCUS9831"/>
</dbReference>
<evidence type="ECO:0000256" key="17">
    <source>
        <dbReference type="ARBA" id="ARBA00042688"/>
    </source>
</evidence>
<evidence type="ECO:0000256" key="7">
    <source>
        <dbReference type="ARBA" id="ARBA00022857"/>
    </source>
</evidence>
<evidence type="ECO:0000256" key="4">
    <source>
        <dbReference type="ARBA" id="ARBA00022548"/>
    </source>
</evidence>
<feature type="transmembrane region" description="Helical" evidence="20">
    <location>
        <begin position="306"/>
        <end position="326"/>
    </location>
</feature>
<dbReference type="GO" id="GO:0047598">
    <property type="term" value="F:7-dehydrocholesterol reductase activity"/>
    <property type="evidence" value="ECO:0007669"/>
    <property type="project" value="UniProtKB-EC"/>
</dbReference>
<evidence type="ECO:0000256" key="2">
    <source>
        <dbReference type="ARBA" id="ARBA00005402"/>
    </source>
</evidence>
<keyword evidence="8" id="KW-0752">Steroid biosynthesis</keyword>
<dbReference type="AlphaFoldDB" id="A0AAF3JC71"/>
<feature type="transmembrane region" description="Helical" evidence="20">
    <location>
        <begin position="127"/>
        <end position="147"/>
    </location>
</feature>
<evidence type="ECO:0000256" key="1">
    <source>
        <dbReference type="ARBA" id="ARBA00004141"/>
    </source>
</evidence>
<keyword evidence="15" id="KW-0753">Steroid metabolism</keyword>
<dbReference type="GO" id="GO:0005789">
    <property type="term" value="C:endoplasmic reticulum membrane"/>
    <property type="evidence" value="ECO:0007669"/>
    <property type="project" value="TreeGrafter"/>
</dbReference>
<dbReference type="GO" id="GO:0016132">
    <property type="term" value="P:brassinosteroid biosynthetic process"/>
    <property type="evidence" value="ECO:0007669"/>
    <property type="project" value="TreeGrafter"/>
</dbReference>
<comment type="catalytic activity">
    <reaction evidence="18">
        <text>cholesterol + NADP(+) = 7-dehydrocholesterol + NADPH + H(+)</text>
        <dbReference type="Rhea" id="RHEA:23984"/>
        <dbReference type="ChEBI" id="CHEBI:15378"/>
        <dbReference type="ChEBI" id="CHEBI:16113"/>
        <dbReference type="ChEBI" id="CHEBI:17759"/>
        <dbReference type="ChEBI" id="CHEBI:57783"/>
        <dbReference type="ChEBI" id="CHEBI:58349"/>
        <dbReference type="EC" id="1.3.1.21"/>
    </reaction>
    <physiologicalReaction direction="right-to-left" evidence="18">
        <dbReference type="Rhea" id="RHEA:23986"/>
    </physiologicalReaction>
</comment>
<keyword evidence="5 20" id="KW-0812">Transmembrane</keyword>
<sequence>MQVRRRASSAGSIRRSSVSARDIEAIQRAMQKQRVISNQLITVLLFVLPTFSMFYAQLIFMNSGQFYQTLISLFRPPFLLPPIIDIVAWKIVAVLLSIQLLFYWFLPQDTVMVLSTSIGDHRKAVNGFSSFLLMLLLFPLGAALKFYRPDLIFLHFHSIIGCLAILAIFTMIILYVSYRLGDQNTIDSLNEFFFGVEIYPTWADIDLKHFLRTRITLTLWALHSISALFHQRHLKGQIEISALCLCLLQLFYIFKSLWNEDLMLNALDSRRAKCGFYRIWGDLVFFPLLYCAPITTIVQLNIRISFPAYIALMLIGTILIFFSSFVERQKYDFRIKKGMVKISGNDPFFIQARYKTETGDGAYNLLLGSGYWGFCRHPNYGCEILIFFCFSMFQGAKAAHFYFPLIFLVFYLVARTLNDENRCLVKYGSSWCQYCQRVPYRFFPGVF</sequence>
<evidence type="ECO:0000256" key="16">
    <source>
        <dbReference type="ARBA" id="ARBA00038851"/>
    </source>
</evidence>
<evidence type="ECO:0000256" key="8">
    <source>
        <dbReference type="ARBA" id="ARBA00022955"/>
    </source>
</evidence>
<evidence type="ECO:0000256" key="15">
    <source>
        <dbReference type="ARBA" id="ARBA00023221"/>
    </source>
</evidence>
<reference evidence="22" key="1">
    <citation type="submission" date="2024-02" db="UniProtKB">
        <authorList>
            <consortium name="WormBaseParasite"/>
        </authorList>
    </citation>
    <scope>IDENTIFICATION</scope>
</reference>
<dbReference type="PANTHER" id="PTHR21257">
    <property type="entry name" value="DELTA(14)-STEROL REDUCTASE"/>
    <property type="match status" value="1"/>
</dbReference>
<dbReference type="Gene3D" id="1.20.120.1630">
    <property type="match status" value="1"/>
</dbReference>
<dbReference type="PANTHER" id="PTHR21257:SF38">
    <property type="entry name" value="7-DEHYDROCHOLESTEROL REDUCTASE"/>
    <property type="match status" value="1"/>
</dbReference>
<evidence type="ECO:0000256" key="11">
    <source>
        <dbReference type="ARBA" id="ARBA00023011"/>
    </source>
</evidence>
<evidence type="ECO:0000256" key="14">
    <source>
        <dbReference type="ARBA" id="ARBA00023166"/>
    </source>
</evidence>
<protein>
    <recommendedName>
        <fullName evidence="16">7-dehydrocholesterol reductase</fullName>
        <ecNumber evidence="16">1.3.1.21</ecNumber>
    </recommendedName>
    <alternativeName>
        <fullName evidence="17">Sterol Delta(7)-reductase</fullName>
    </alternativeName>
</protein>
<keyword evidence="7" id="KW-0521">NADP</keyword>
<evidence type="ECO:0000256" key="13">
    <source>
        <dbReference type="ARBA" id="ARBA00023136"/>
    </source>
</evidence>
<feature type="transmembrane region" description="Helical" evidence="20">
    <location>
        <begin position="80"/>
        <end position="106"/>
    </location>
</feature>
<feature type="transmembrane region" description="Helical" evidence="20">
    <location>
        <begin position="40"/>
        <end position="60"/>
    </location>
</feature>
<keyword evidence="21" id="KW-1185">Reference proteome</keyword>
<keyword evidence="3" id="KW-0444">Lipid biosynthesis</keyword>
<dbReference type="GO" id="GO:0006695">
    <property type="term" value="P:cholesterol biosynthetic process"/>
    <property type="evidence" value="ECO:0007669"/>
    <property type="project" value="UniProtKB-KW"/>
</dbReference>
<keyword evidence="4" id="KW-0153">Cholesterol metabolism</keyword>
<keyword evidence="10" id="KW-0560">Oxidoreductase</keyword>
<feature type="transmembrane region" description="Helical" evidence="20">
    <location>
        <begin position="153"/>
        <end position="176"/>
    </location>
</feature>
<keyword evidence="6" id="KW-0152">Cholesterol biosynthesis</keyword>
<accession>A0AAF3JC71</accession>
<name>A0AAF3JC71_9BILA</name>
<comment type="similarity">
    <text evidence="2">Belongs to the ERG4/ERG24 family.</text>
</comment>
<evidence type="ECO:0000256" key="19">
    <source>
        <dbReference type="ARBA" id="ARBA00047826"/>
    </source>
</evidence>
<comment type="catalytic activity">
    <reaction evidence="19">
        <text>7-dehydrodesmosterol + NADPH + H(+) = desmosterol + NADP(+)</text>
        <dbReference type="Rhea" id="RHEA:46740"/>
        <dbReference type="ChEBI" id="CHEBI:15378"/>
        <dbReference type="ChEBI" id="CHEBI:17737"/>
        <dbReference type="ChEBI" id="CHEBI:27910"/>
        <dbReference type="ChEBI" id="CHEBI:57783"/>
        <dbReference type="ChEBI" id="CHEBI:58349"/>
    </reaction>
    <physiologicalReaction direction="left-to-right" evidence="19">
        <dbReference type="Rhea" id="RHEA:46741"/>
    </physiologicalReaction>
</comment>
<keyword evidence="11" id="KW-0756">Sterol biosynthesis</keyword>
<keyword evidence="12" id="KW-0443">Lipid metabolism</keyword>
<keyword evidence="13 20" id="KW-0472">Membrane</keyword>
<dbReference type="EC" id="1.3.1.21" evidence="16"/>
<dbReference type="Pfam" id="PF01222">
    <property type="entry name" value="ERG4_ERG24"/>
    <property type="match status" value="1"/>
</dbReference>
<evidence type="ECO:0000256" key="9">
    <source>
        <dbReference type="ARBA" id="ARBA00022989"/>
    </source>
</evidence>